<name>A0ABP0CRE3_9PEZI</name>
<evidence type="ECO:0008006" key="3">
    <source>
        <dbReference type="Google" id="ProtNLM"/>
    </source>
</evidence>
<accession>A0ABP0CRE3</accession>
<keyword evidence="2" id="KW-1185">Reference proteome</keyword>
<dbReference type="InterPro" id="IPR012340">
    <property type="entry name" value="NA-bd_OB-fold"/>
</dbReference>
<dbReference type="EMBL" id="CAWUHD010000126">
    <property type="protein sequence ID" value="CAK7233774.1"/>
    <property type="molecule type" value="Genomic_DNA"/>
</dbReference>
<organism evidence="1 2">
    <name type="scientific">Sporothrix eucalyptigena</name>
    <dbReference type="NCBI Taxonomy" id="1812306"/>
    <lineage>
        <taxon>Eukaryota</taxon>
        <taxon>Fungi</taxon>
        <taxon>Dikarya</taxon>
        <taxon>Ascomycota</taxon>
        <taxon>Pezizomycotina</taxon>
        <taxon>Sordariomycetes</taxon>
        <taxon>Sordariomycetidae</taxon>
        <taxon>Ophiostomatales</taxon>
        <taxon>Ophiostomataceae</taxon>
        <taxon>Sporothrix</taxon>
    </lineage>
</organism>
<dbReference type="Gene3D" id="2.40.50.140">
    <property type="entry name" value="Nucleic acid-binding proteins"/>
    <property type="match status" value="1"/>
</dbReference>
<dbReference type="InterPro" id="IPR024222">
    <property type="entry name" value="Ten1_fungal"/>
</dbReference>
<evidence type="ECO:0000313" key="1">
    <source>
        <dbReference type="EMBL" id="CAK7233774.1"/>
    </source>
</evidence>
<protein>
    <recommendedName>
        <fullName evidence="3">CST complex subunit Ten1</fullName>
    </recommendedName>
</protein>
<comment type="caution">
    <text evidence="1">The sequence shown here is derived from an EMBL/GenBank/DDBJ whole genome shotgun (WGS) entry which is preliminary data.</text>
</comment>
<gene>
    <name evidence="1" type="ORF">SEUCBS140593_008713</name>
</gene>
<dbReference type="Pfam" id="PF12658">
    <property type="entry name" value="Ten1"/>
    <property type="match status" value="1"/>
</dbReference>
<sequence length="132" mass="14198">MPFPASALCFLSGLPSKTVGQKLRFLGCVTAYDTSAGVLTLQHPYQPQPTARRIHVYARVNVDLVLERLTAEQTTVGAWVNVVGYMTSIVDASEVHVQAVLLWSAGPLDLQGYERNLESLLSTCSTGSSTGT</sequence>
<reference evidence="1 2" key="1">
    <citation type="submission" date="2024-01" db="EMBL/GenBank/DDBJ databases">
        <authorList>
            <person name="Allen C."/>
            <person name="Tagirdzhanova G."/>
        </authorList>
    </citation>
    <scope>NUCLEOTIDE SEQUENCE [LARGE SCALE GENOMIC DNA]</scope>
</reference>
<evidence type="ECO:0000313" key="2">
    <source>
        <dbReference type="Proteomes" id="UP001642482"/>
    </source>
</evidence>
<dbReference type="Proteomes" id="UP001642482">
    <property type="component" value="Unassembled WGS sequence"/>
</dbReference>
<proteinExistence type="predicted"/>